<dbReference type="KEGG" id="salq:SYNTR_1604"/>
<dbReference type="GO" id="GO:0016620">
    <property type="term" value="F:oxidoreductase activity, acting on the aldehyde or oxo group of donors, NAD or NADP as acceptor"/>
    <property type="evidence" value="ECO:0007669"/>
    <property type="project" value="InterPro"/>
</dbReference>
<dbReference type="Gene3D" id="3.40.605.10">
    <property type="entry name" value="Aldehyde Dehydrogenase, Chain A, domain 1"/>
    <property type="match status" value="1"/>
</dbReference>
<dbReference type="InterPro" id="IPR016163">
    <property type="entry name" value="Ald_DH_C"/>
</dbReference>
<reference evidence="4" key="1">
    <citation type="journal article" date="2019" name="Microbiology">
        <title>Complete Genome Sequence of an Uncultured Bacterium of the Candidate Phylum Bipolaricaulota.</title>
        <authorList>
            <person name="Kadnikov V.V."/>
            <person name="Mardanov A.V."/>
            <person name="Beletsky A.V."/>
            <person name="Frank Y.A."/>
            <person name="Karnachuk O.V."/>
            <person name="Ravin N.V."/>
        </authorList>
    </citation>
    <scope>NUCLEOTIDE SEQUENCE [LARGE SCALE GENOMIC DNA]</scope>
</reference>
<dbReference type="InterPro" id="IPR016162">
    <property type="entry name" value="Ald_DH_N"/>
</dbReference>
<protein>
    <submittedName>
        <fullName evidence="3">Glyceraldehyde-3-phosphate dehydrogenase, putative</fullName>
    </submittedName>
</protein>
<dbReference type="Pfam" id="PF00171">
    <property type="entry name" value="Aldedh"/>
    <property type="match status" value="1"/>
</dbReference>
<evidence type="ECO:0000313" key="4">
    <source>
        <dbReference type="Proteomes" id="UP000426444"/>
    </source>
</evidence>
<keyword evidence="1" id="KW-0560">Oxidoreductase</keyword>
<dbReference type="InterPro" id="IPR015590">
    <property type="entry name" value="Aldehyde_DH_dom"/>
</dbReference>
<sequence>MLTMDGKNVETTNVPKEFMLENTIVSKINHGLNYLLDGQVYKWEGKTQKITSPIVLKEGLQTKQIELGERPLLTEFEAISALNSANKAYQLGIGEWATMPVEKRIEYMEYFLSLIKKKEKNFAIIEMWEIAKSYQDCQDEFKRTVKYIENTINTLRMIHDDTSDIKTIYGFIAQIRRCPLGTTLCMGPFNYPLNETFAMLIPALIMGNTAIVKPPDYGSLCTLTLLEDFAKAFPPGVINIINGNGEEIISPIIKSGKIDVLGFIGSTKVANLLIKQHPYPNRLRTILGLEAKNSAFILSDADLDLAVEECLKGALEFNGQRCTSIKHLWVHNNIKEKFLTKLCDELDKIKCGMPWEKDVLITPLPEAGKIDYLKGLVEDAIEKGGKVVNKGGGNNIGNIFYPAVVYPVTKEMQLYHVEQFGPIIPISSFSDINEIVEYLIESDYGQQASIFTKSTDFAAPLIDILVNQVSRINLNAQCRRGPDELPFTGRKNSGEGTLSVSDALRCFSIRSLVVANEQGKELFCNVLASDKSEFLRF</sequence>
<dbReference type="InterPro" id="IPR050740">
    <property type="entry name" value="Aldehyde_DH_Superfamily"/>
</dbReference>
<feature type="domain" description="Aldehyde dehydrogenase" evidence="2">
    <location>
        <begin position="66"/>
        <end position="507"/>
    </location>
</feature>
<evidence type="ECO:0000259" key="2">
    <source>
        <dbReference type="Pfam" id="PF00171"/>
    </source>
</evidence>
<dbReference type="Proteomes" id="UP000426444">
    <property type="component" value="Chromosome"/>
</dbReference>
<dbReference type="InterPro" id="IPR016161">
    <property type="entry name" value="Ald_DH/histidinol_DH"/>
</dbReference>
<evidence type="ECO:0000256" key="1">
    <source>
        <dbReference type="ARBA" id="ARBA00023002"/>
    </source>
</evidence>
<dbReference type="SUPFAM" id="SSF53720">
    <property type="entry name" value="ALDH-like"/>
    <property type="match status" value="1"/>
</dbReference>
<dbReference type="PANTHER" id="PTHR43353">
    <property type="entry name" value="SUCCINATE-SEMIALDEHYDE DEHYDROGENASE, MITOCHONDRIAL"/>
    <property type="match status" value="1"/>
</dbReference>
<accession>A0A6I6DGV4</accession>
<name>A0A6I6DGV4_9FIRM</name>
<dbReference type="AlphaFoldDB" id="A0A6I6DGV4"/>
<evidence type="ECO:0000313" key="3">
    <source>
        <dbReference type="EMBL" id="QGU00198.1"/>
    </source>
</evidence>
<dbReference type="Gene3D" id="3.40.309.10">
    <property type="entry name" value="Aldehyde Dehydrogenase, Chain A, domain 2"/>
    <property type="match status" value="1"/>
</dbReference>
<proteinExistence type="predicted"/>
<gene>
    <name evidence="3" type="ORF">SYNTR_1604</name>
</gene>
<dbReference type="PANTHER" id="PTHR43353:SF5">
    <property type="entry name" value="SUCCINATE-SEMIALDEHYDE DEHYDROGENASE, MITOCHONDRIAL"/>
    <property type="match status" value="1"/>
</dbReference>
<keyword evidence="4" id="KW-1185">Reference proteome</keyword>
<organism evidence="3 4">
    <name type="scientific">Candidatus Syntrophocurvum alkaliphilum</name>
    <dbReference type="NCBI Taxonomy" id="2293317"/>
    <lineage>
        <taxon>Bacteria</taxon>
        <taxon>Bacillati</taxon>
        <taxon>Bacillota</taxon>
        <taxon>Clostridia</taxon>
        <taxon>Eubacteriales</taxon>
        <taxon>Syntrophomonadaceae</taxon>
        <taxon>Candidatus Syntrophocurvum</taxon>
    </lineage>
</organism>
<dbReference type="EMBL" id="CP046457">
    <property type="protein sequence ID" value="QGU00198.1"/>
    <property type="molecule type" value="Genomic_DNA"/>
</dbReference>